<dbReference type="InterPro" id="IPR011989">
    <property type="entry name" value="ARM-like"/>
</dbReference>
<dbReference type="PANTHER" id="PTHR21483:SF18">
    <property type="entry name" value="RNA POLYMERASE II-ASSOCIATED PROTEIN 1"/>
    <property type="match status" value="1"/>
</dbReference>
<dbReference type="Gene3D" id="1.25.10.10">
    <property type="entry name" value="Leucine-rich Repeat Variant"/>
    <property type="match status" value="1"/>
</dbReference>
<evidence type="ECO:0000313" key="3">
    <source>
        <dbReference type="EMBL" id="CRZ02257.1"/>
    </source>
</evidence>
<accession>A0A0H5QKW0</accession>
<evidence type="ECO:0000259" key="2">
    <source>
        <dbReference type="Pfam" id="PF08620"/>
    </source>
</evidence>
<sequence length="999" mass="111214">RWSYSHIMTGSDHAEPPGSVWKSVKNVVANNETTSKTPLPEWRRATNGFPKPPKHAFLPRLSPNPRLSLFAAKKLGQLSNKSSSESTQTRQSSPSAVQHVGGSLEQSADHDAQIMFDNMDDEQRRLLRDSLSELIPPQLLQKWTLSAPVVDEDRPDPVSALKSQWMAPITDADLAPSNGATPSERFDFHGAILPSNADVPFHIGLHHHSAEAGLAGYTIAEMCLLARSTARAQRIAALNMIVAIIKGLHRREYPDNDRLWQHIMIMYKLPLLLRSSLDSSNPHEICLSLDALSSLYASPMYRARLSDADYQNGHLWLAIAPEQDEDLLIPLLGQTLLERLRYLIEVMGQFHLGIRIAALDLVSAIAAHSPEVSTRVAMCPRMVSTLFDIVNQWQHVDTSSLSNTLLLCRLLSQSRSDIARQLFVAGIVPAVVDIVQYSSIADHVRESSRILTVCAAYDDHQLPVENLELCPWRHPALANASDASLSRSLFRVACAVPTTFASMIDVFFNSDVVYPGSLHLLSAAIPSASRSTVEELAAVIPMKLRPWFCELIQHQFDRDHSPIMKGVVGFLGQKSDSITDDLGAILQVFISLGPDLVSSNLEDMGYIHELSTLISSSFPLSLTSSSLLCSAFQILSWFPSTPSLHQLALKLPSKLLPGLESSAANILSSIVCNDQYFFSPLDDPVLLQRLRELFRIVWFGSLCTDWTRLSFSSGHDARLPLPHDWIFSLTVSALDMGPDDHQQVIIPRAQALLQFWLHFSTQHECNHTLLFQSLLRLFCMGCEIFLSVHLESLLDQLSQICFSNPGFVMSVDKSLVTHVSSVFAEESFGSDVFSKSIFAILARSNADCRVALCHGLGIFALCRLGSHQLIPPFSPQDYLYPPETDYRMIELYRQVLIEGPSPCGWWIYVMSIHHMFLYCFGCDVPDDAPLLEISSLLSELPESACKDLISYSENIVGEHFFQISSELRRPLLPHVRAILQKVAQSCSNLTVKLEKLCTM</sequence>
<dbReference type="GO" id="GO:0006366">
    <property type="term" value="P:transcription by RNA polymerase II"/>
    <property type="evidence" value="ECO:0007669"/>
    <property type="project" value="InterPro"/>
</dbReference>
<name>A0A0H5QKW0_9EUKA</name>
<feature type="region of interest" description="Disordered" evidence="1">
    <location>
        <begin position="32"/>
        <end position="62"/>
    </location>
</feature>
<proteinExistence type="predicted"/>
<feature type="domain" description="RPAP1 C-terminal" evidence="2">
    <location>
        <begin position="185"/>
        <end position="247"/>
    </location>
</feature>
<dbReference type="InterPro" id="IPR016024">
    <property type="entry name" value="ARM-type_fold"/>
</dbReference>
<reference evidence="3" key="1">
    <citation type="submission" date="2015-04" db="EMBL/GenBank/DDBJ databases">
        <title>The genome sequence of the plant pathogenic Rhizarian Plasmodiophora brassicae reveals insights in its biotrophic life cycle and the origin of chitin synthesis.</title>
        <authorList>
            <person name="Schwelm A."/>
            <person name="Fogelqvist J."/>
            <person name="Knaust A."/>
            <person name="Julke S."/>
            <person name="Lilja T."/>
            <person name="Dhandapani V."/>
            <person name="Bonilla-Rosso G."/>
            <person name="Karlsson M."/>
            <person name="Shevchenko A."/>
            <person name="Choi S.R."/>
            <person name="Kim H.G."/>
            <person name="Park J.Y."/>
            <person name="Lim Y.P."/>
            <person name="Ludwig-Muller J."/>
            <person name="Dixelius C."/>
        </authorList>
    </citation>
    <scope>NUCLEOTIDE SEQUENCE</scope>
    <source>
        <tissue evidence="3">Potato root galls</tissue>
    </source>
</reference>
<dbReference type="Pfam" id="PF08620">
    <property type="entry name" value="RPAP1_C"/>
    <property type="match status" value="1"/>
</dbReference>
<evidence type="ECO:0000256" key="1">
    <source>
        <dbReference type="SAM" id="MobiDB-lite"/>
    </source>
</evidence>
<feature type="compositionally biased region" description="Low complexity" evidence="1">
    <location>
        <begin position="82"/>
        <end position="95"/>
    </location>
</feature>
<dbReference type="EMBL" id="HACM01001815">
    <property type="protein sequence ID" value="CRZ02257.1"/>
    <property type="molecule type" value="Transcribed_RNA"/>
</dbReference>
<organism evidence="3">
    <name type="scientific">Spongospora subterranea</name>
    <dbReference type="NCBI Taxonomy" id="70186"/>
    <lineage>
        <taxon>Eukaryota</taxon>
        <taxon>Sar</taxon>
        <taxon>Rhizaria</taxon>
        <taxon>Endomyxa</taxon>
        <taxon>Phytomyxea</taxon>
        <taxon>Plasmodiophorida</taxon>
        <taxon>Plasmodiophoridae</taxon>
        <taxon>Spongospora</taxon>
    </lineage>
</organism>
<dbReference type="PANTHER" id="PTHR21483">
    <property type="entry name" value="RNA POLYMERASE II-ASSOCIATED PROTEIN 1"/>
    <property type="match status" value="1"/>
</dbReference>
<dbReference type="InterPro" id="IPR039913">
    <property type="entry name" value="RPAP1/Rba50"/>
</dbReference>
<dbReference type="InterPro" id="IPR013929">
    <property type="entry name" value="RPAP1_C"/>
</dbReference>
<dbReference type="SUPFAM" id="SSF48371">
    <property type="entry name" value="ARM repeat"/>
    <property type="match status" value="2"/>
</dbReference>
<protein>
    <recommendedName>
        <fullName evidence="2">RPAP1 C-terminal domain-containing protein</fullName>
    </recommendedName>
</protein>
<dbReference type="AlphaFoldDB" id="A0A0H5QKW0"/>
<feature type="non-terminal residue" evidence="3">
    <location>
        <position position="1"/>
    </location>
</feature>
<feature type="region of interest" description="Disordered" evidence="1">
    <location>
        <begin position="77"/>
        <end position="105"/>
    </location>
</feature>